<evidence type="ECO:0000313" key="4">
    <source>
        <dbReference type="Proteomes" id="UP001165122"/>
    </source>
</evidence>
<dbReference type="SUPFAM" id="SSF68906">
    <property type="entry name" value="SAP domain"/>
    <property type="match status" value="1"/>
</dbReference>
<dbReference type="InterPro" id="IPR028889">
    <property type="entry name" value="USP"/>
</dbReference>
<dbReference type="GO" id="GO:0016579">
    <property type="term" value="P:protein deubiquitination"/>
    <property type="evidence" value="ECO:0007669"/>
    <property type="project" value="InterPro"/>
</dbReference>
<feature type="domain" description="SAP" evidence="2">
    <location>
        <begin position="6"/>
        <end position="40"/>
    </location>
</feature>
<keyword evidence="4" id="KW-1185">Reference proteome</keyword>
<dbReference type="InterPro" id="IPR036361">
    <property type="entry name" value="SAP_dom_sf"/>
</dbReference>
<gene>
    <name evidence="3" type="ORF">TrLO_g13225</name>
</gene>
<organism evidence="3 4">
    <name type="scientific">Triparma laevis f. longispina</name>
    <dbReference type="NCBI Taxonomy" id="1714387"/>
    <lineage>
        <taxon>Eukaryota</taxon>
        <taxon>Sar</taxon>
        <taxon>Stramenopiles</taxon>
        <taxon>Ochrophyta</taxon>
        <taxon>Bolidophyceae</taxon>
        <taxon>Parmales</taxon>
        <taxon>Triparmaceae</taxon>
        <taxon>Triparma</taxon>
    </lineage>
</organism>
<dbReference type="AlphaFoldDB" id="A0A9W7CFD4"/>
<dbReference type="SUPFAM" id="SSF54001">
    <property type="entry name" value="Cysteine proteinases"/>
    <property type="match status" value="1"/>
</dbReference>
<dbReference type="Gene3D" id="1.10.720.30">
    <property type="entry name" value="SAP domain"/>
    <property type="match status" value="1"/>
</dbReference>
<dbReference type="Gene3D" id="3.90.70.10">
    <property type="entry name" value="Cysteine proteinases"/>
    <property type="match status" value="1"/>
</dbReference>
<dbReference type="SMART" id="SM00513">
    <property type="entry name" value="SAP"/>
    <property type="match status" value="2"/>
</dbReference>
<evidence type="ECO:0000259" key="2">
    <source>
        <dbReference type="PROSITE" id="PS50800"/>
    </source>
</evidence>
<proteinExistence type="predicted"/>
<dbReference type="InterPro" id="IPR003034">
    <property type="entry name" value="SAP_dom"/>
</dbReference>
<dbReference type="GO" id="GO:0004843">
    <property type="term" value="F:cysteine-type deubiquitinase activity"/>
    <property type="evidence" value="ECO:0007669"/>
    <property type="project" value="InterPro"/>
</dbReference>
<comment type="caution">
    <text evidence="3">The sequence shown here is derived from an EMBL/GenBank/DDBJ whole genome shotgun (WGS) entry which is preliminary data.</text>
</comment>
<dbReference type="InterPro" id="IPR038765">
    <property type="entry name" value="Papain-like_cys_pep_sf"/>
</dbReference>
<accession>A0A9W7CFD4</accession>
<dbReference type="PROSITE" id="PS50235">
    <property type="entry name" value="USP_3"/>
    <property type="match status" value="1"/>
</dbReference>
<dbReference type="OrthoDB" id="10263353at2759"/>
<dbReference type="Pfam" id="PF02037">
    <property type="entry name" value="SAP"/>
    <property type="match status" value="1"/>
</dbReference>
<dbReference type="Pfam" id="PF00443">
    <property type="entry name" value="UCH"/>
    <property type="match status" value="1"/>
</dbReference>
<dbReference type="Proteomes" id="UP001165122">
    <property type="component" value="Unassembled WGS sequence"/>
</dbReference>
<evidence type="ECO:0000313" key="3">
    <source>
        <dbReference type="EMBL" id="GMI07668.1"/>
    </source>
</evidence>
<protein>
    <submittedName>
        <fullName evidence="3">Uncharacterized protein</fullName>
    </submittedName>
</protein>
<dbReference type="PANTHER" id="PTHR21646">
    <property type="entry name" value="UBIQUITIN CARBOXYL-TERMINAL HYDROLASE"/>
    <property type="match status" value="1"/>
</dbReference>
<evidence type="ECO:0000259" key="1">
    <source>
        <dbReference type="PROSITE" id="PS50235"/>
    </source>
</evidence>
<dbReference type="InterPro" id="IPR001394">
    <property type="entry name" value="Peptidase_C19_UCH"/>
</dbReference>
<reference evidence="4" key="1">
    <citation type="journal article" date="2023" name="Commun. Biol.">
        <title>Genome analysis of Parmales, the sister group of diatoms, reveals the evolutionary specialization of diatoms from phago-mixotrophs to photoautotrophs.</title>
        <authorList>
            <person name="Ban H."/>
            <person name="Sato S."/>
            <person name="Yoshikawa S."/>
            <person name="Yamada K."/>
            <person name="Nakamura Y."/>
            <person name="Ichinomiya M."/>
            <person name="Sato N."/>
            <person name="Blanc-Mathieu R."/>
            <person name="Endo H."/>
            <person name="Kuwata A."/>
            <person name="Ogata H."/>
        </authorList>
    </citation>
    <scope>NUCLEOTIDE SEQUENCE [LARGE SCALE GENOMIC DNA]</scope>
    <source>
        <strain evidence="4">NIES 3700</strain>
    </source>
</reference>
<feature type="domain" description="USP" evidence="1">
    <location>
        <begin position="131"/>
        <end position="546"/>
    </location>
</feature>
<sequence length="547" mass="60522">MDAKAVKKLKVAELKSELKKRGLPTDGLKAVLVARLTSALESSANEEVKDDNGVADMEVEEKVVEPPPAKKQKKEPFYCLPDGYEIKDEPSLRPIRSAVKPTHTPLSVSTLDQNVELSSDAFDNKYLRGYVSLNNLSKTDYISTSVQGLCHVKSVRDYFLLGKELELEGARNGVNLQSGQVGCLVLRFGEVVRKVWSEGRFRVAVDPQDLVQEIVLQSKGKFQIGKQGNVSDFMTWLINMLHRGLLALMDKKSRKKKTTIITESFQGTVVVRSITTQKKDASTENSEFDDSVLSTNKKGLGEESAELEVSETDTTTNFLNLTLDIPHKPLFKDDDKGGLVIPQEPISELLGKFDGKRYLDAVQGGNLTKRRYTIQKLPKYLVLHLGRFTQNQFGKTEKNPTVITFPVDNLAMGQYLDFNGGGSINAPSTEMLNSMSVSELKSTAEKLKIPNSSMTGVEKSDLINLCSSALSSTTSNSYDLVASVCHSSDVNVETTAVDHLQEGGYKAHVRHDASQQWFEIDDHDVKPTMPQLVALSESLVLIFVKKE</sequence>
<dbReference type="InterPro" id="IPR050185">
    <property type="entry name" value="Ub_carboxyl-term_hydrolase"/>
</dbReference>
<name>A0A9W7CFD4_9STRA</name>
<dbReference type="PANTHER" id="PTHR21646:SF16">
    <property type="entry name" value="U4_U6.U5 TRI-SNRNP-ASSOCIATED PROTEIN 2"/>
    <property type="match status" value="1"/>
</dbReference>
<dbReference type="PROSITE" id="PS50800">
    <property type="entry name" value="SAP"/>
    <property type="match status" value="1"/>
</dbReference>
<dbReference type="EMBL" id="BRXW01000114">
    <property type="protein sequence ID" value="GMI07668.1"/>
    <property type="molecule type" value="Genomic_DNA"/>
</dbReference>